<dbReference type="EMBL" id="AMQM01003446">
    <property type="status" value="NOT_ANNOTATED_CDS"/>
    <property type="molecule type" value="Genomic_DNA"/>
</dbReference>
<feature type="compositionally biased region" description="Basic and acidic residues" evidence="2">
    <location>
        <begin position="794"/>
        <end position="804"/>
    </location>
</feature>
<dbReference type="EnsemblMetazoa" id="HelroT169974">
    <property type="protein sequence ID" value="HelroP169974"/>
    <property type="gene ID" value="HelroG169974"/>
</dbReference>
<reference evidence="5" key="3">
    <citation type="submission" date="2015-06" db="UniProtKB">
        <authorList>
            <consortium name="EnsemblMetazoa"/>
        </authorList>
    </citation>
    <scope>IDENTIFICATION</scope>
</reference>
<dbReference type="SUPFAM" id="SSF48366">
    <property type="entry name" value="Ras GEF"/>
    <property type="match status" value="1"/>
</dbReference>
<dbReference type="SMART" id="SM00229">
    <property type="entry name" value="RasGEFN"/>
    <property type="match status" value="1"/>
</dbReference>
<feature type="region of interest" description="Disordered" evidence="2">
    <location>
        <begin position="631"/>
        <end position="651"/>
    </location>
</feature>
<keyword evidence="6" id="KW-1185">Reference proteome</keyword>
<feature type="region of interest" description="Disordered" evidence="2">
    <location>
        <begin position="972"/>
        <end position="1025"/>
    </location>
</feature>
<feature type="region of interest" description="Disordered" evidence="2">
    <location>
        <begin position="847"/>
        <end position="868"/>
    </location>
</feature>
<dbReference type="eggNOG" id="KOG3417">
    <property type="taxonomic scope" value="Eukaryota"/>
</dbReference>
<feature type="compositionally biased region" description="Basic residues" evidence="2">
    <location>
        <begin position="594"/>
        <end position="611"/>
    </location>
</feature>
<accession>T1F2H9</accession>
<feature type="domain" description="N-terminal Ras-GEF" evidence="3">
    <location>
        <begin position="147"/>
        <end position="269"/>
    </location>
</feature>
<evidence type="ECO:0000313" key="6">
    <source>
        <dbReference type="Proteomes" id="UP000015101"/>
    </source>
</evidence>
<feature type="compositionally biased region" description="Low complexity" evidence="2">
    <location>
        <begin position="354"/>
        <end position="365"/>
    </location>
</feature>
<proteinExistence type="predicted"/>
<dbReference type="KEGG" id="hro:HELRODRAFT_169974"/>
<dbReference type="InterPro" id="IPR000651">
    <property type="entry name" value="Ras-like_Gua-exchang_fac_N"/>
</dbReference>
<dbReference type="Pfam" id="PF00618">
    <property type="entry name" value="RasGEF_N"/>
    <property type="match status" value="1"/>
</dbReference>
<dbReference type="HOGENOM" id="CLU_285795_0_0_1"/>
<dbReference type="GO" id="GO:0007265">
    <property type="term" value="P:Ras protein signal transduction"/>
    <property type="evidence" value="ECO:0000318"/>
    <property type="project" value="GO_Central"/>
</dbReference>
<sequence>MRGACDSKLQQRQQLLLHLSVNTPQQQHQQEQHSNSHNRSNISCRDLEFSLSMDSKAGPPVTFTFLAASLQEKNAWCSDISQCIENLHYGGMMVNIYENSSTTSSSSLSSSASAATTTSQTFKYLPDPRLFKDDVDIKFSRSLNTCKEPQIRQATVNRLLDRLTDLRFFSSDFLNTFLTTYRVFTTSAIIIDALRKIYRNPEIGNLQVTACPTNQHRDRCSLDWRLGDEQSELKQQHQQHQRTCFSVDATTQPNKKQLLIIQHHHIAMQQQQRQTVQQQFQHPNTLDKPQFDKLRRVSTGSMKASTSAEEGTNPYKDSNCNKGSSKKMLTAKLSNGDRIISEKTSGASKQFHSQQPQLQQPQLQQPQLQQPLLPMLQSQQQQERIVLQEKPTLLLEKNISISEDTTKQSKIPWKDSKMHLEQQQQQQCKVTLALPRSKKLAPIASCETLSGSLDFADSSNYYSSSNNNSNQDSISSSIARRSDEDGKLLLDERVGARSWSKERMRSIETPSSAEEPPADDVPAFPNQSQNNTTITSANDISAFSSKTFSPCLQRNSADGNESVLAAAATNTTNGDLKRDFINLTNLEDVETQAKRQRQFRQQHQQHQHQQHQQHQQLLNNDNFQFEHQLIKQQKQLQRQQQQQHHHHHHHFLQRQDVTFHEFIESSSSSSAAAAATSSSTSQRQQQYLRELAQELQPSFSYDTCFEDKQQPQTDVHSTFECSNYRTIQLTTTFDNNNIFLVPHSPNCLSVSPTPSFTSSSETLTGSRQQLSAFDSSNNNNNNAVMECQPQPHKPNNDNNDKTESDCQISLSTFPTSIALSPSFHKKSIVSNIWDGLKGKISNNFLQHQQQHQQPQQQPQQQSQQQQHLLPMSILQQSNSSSSSPIFCRRPQRQHQHRDCNFSTISLNSDNIMTSLSSTMSSSSSPHSSSSPIFFHSPTSSFSQVKRSKAFGCSKSCEMQLEALALSPISRSKFTAESRSNKKQHKRRNKQQQQCLSQDSQHQNSAPLQQQQQQQQQLQQQQQQQLKMSLPSTFTLENRELPRQGHFSFSINHSNNININKYNININKYNINISNNINNHIDCK</sequence>
<dbReference type="GO" id="GO:0005886">
    <property type="term" value="C:plasma membrane"/>
    <property type="evidence" value="ECO:0000318"/>
    <property type="project" value="GO_Central"/>
</dbReference>
<feature type="region of interest" description="Disordered" evidence="2">
    <location>
        <begin position="758"/>
        <end position="805"/>
    </location>
</feature>
<feature type="region of interest" description="Disordered" evidence="2">
    <location>
        <begin position="345"/>
        <end position="365"/>
    </location>
</feature>
<protein>
    <recommendedName>
        <fullName evidence="3">N-terminal Ras-GEF domain-containing protein</fullName>
    </recommendedName>
</protein>
<keyword evidence="1" id="KW-0344">Guanine-nucleotide releasing factor</keyword>
<dbReference type="Gene3D" id="1.20.870.10">
    <property type="entry name" value="Son of sevenless (SoS) protein Chain: S domain 1"/>
    <property type="match status" value="1"/>
</dbReference>
<evidence type="ECO:0000256" key="1">
    <source>
        <dbReference type="PROSITE-ProRule" id="PRU00135"/>
    </source>
</evidence>
<evidence type="ECO:0000259" key="3">
    <source>
        <dbReference type="PROSITE" id="PS50212"/>
    </source>
</evidence>
<dbReference type="PROSITE" id="PS50212">
    <property type="entry name" value="RASGEF_NTER"/>
    <property type="match status" value="1"/>
</dbReference>
<dbReference type="CDD" id="cd06224">
    <property type="entry name" value="REM"/>
    <property type="match status" value="1"/>
</dbReference>
<reference evidence="4 6" key="2">
    <citation type="journal article" date="2013" name="Nature">
        <title>Insights into bilaterian evolution from three spiralian genomes.</title>
        <authorList>
            <person name="Simakov O."/>
            <person name="Marletaz F."/>
            <person name="Cho S.J."/>
            <person name="Edsinger-Gonzales E."/>
            <person name="Havlak P."/>
            <person name="Hellsten U."/>
            <person name="Kuo D.H."/>
            <person name="Larsson T."/>
            <person name="Lv J."/>
            <person name="Arendt D."/>
            <person name="Savage R."/>
            <person name="Osoegawa K."/>
            <person name="de Jong P."/>
            <person name="Grimwood J."/>
            <person name="Chapman J.A."/>
            <person name="Shapiro H."/>
            <person name="Aerts A."/>
            <person name="Otillar R.P."/>
            <person name="Terry A.Y."/>
            <person name="Boore J.L."/>
            <person name="Grigoriev I.V."/>
            <person name="Lindberg D.R."/>
            <person name="Seaver E.C."/>
            <person name="Weisblat D.A."/>
            <person name="Putnam N.H."/>
            <person name="Rokhsar D.S."/>
        </authorList>
    </citation>
    <scope>NUCLEOTIDE SEQUENCE</scope>
</reference>
<dbReference type="AlphaFoldDB" id="T1F2H9"/>
<feature type="compositionally biased region" description="Polar residues" evidence="2">
    <location>
        <begin position="525"/>
        <end position="534"/>
    </location>
</feature>
<dbReference type="Proteomes" id="UP000015101">
    <property type="component" value="Unassembled WGS sequence"/>
</dbReference>
<evidence type="ECO:0000256" key="2">
    <source>
        <dbReference type="SAM" id="MobiDB-lite"/>
    </source>
</evidence>
<name>T1F2H9_HELRO</name>
<feature type="region of interest" description="Disordered" evidence="2">
    <location>
        <begin position="592"/>
        <end position="615"/>
    </location>
</feature>
<reference evidence="6" key="1">
    <citation type="submission" date="2012-12" db="EMBL/GenBank/DDBJ databases">
        <authorList>
            <person name="Hellsten U."/>
            <person name="Grimwood J."/>
            <person name="Chapman J.A."/>
            <person name="Shapiro H."/>
            <person name="Aerts A."/>
            <person name="Otillar R.P."/>
            <person name="Terry A.Y."/>
            <person name="Boore J.L."/>
            <person name="Simakov O."/>
            <person name="Marletaz F."/>
            <person name="Cho S.-J."/>
            <person name="Edsinger-Gonzales E."/>
            <person name="Havlak P."/>
            <person name="Kuo D.-H."/>
            <person name="Larsson T."/>
            <person name="Lv J."/>
            <person name="Arendt D."/>
            <person name="Savage R."/>
            <person name="Osoegawa K."/>
            <person name="de Jong P."/>
            <person name="Lindberg D.R."/>
            <person name="Seaver E.C."/>
            <person name="Weisblat D.A."/>
            <person name="Putnam N.H."/>
            <person name="Grigoriev I.V."/>
            <person name="Rokhsar D.S."/>
        </authorList>
    </citation>
    <scope>NUCLEOTIDE SEQUENCE</scope>
</reference>
<dbReference type="InterPro" id="IPR023578">
    <property type="entry name" value="Ras_GEF_dom_sf"/>
</dbReference>
<organism evidence="5 6">
    <name type="scientific">Helobdella robusta</name>
    <name type="common">Californian leech</name>
    <dbReference type="NCBI Taxonomy" id="6412"/>
    <lineage>
        <taxon>Eukaryota</taxon>
        <taxon>Metazoa</taxon>
        <taxon>Spiralia</taxon>
        <taxon>Lophotrochozoa</taxon>
        <taxon>Annelida</taxon>
        <taxon>Clitellata</taxon>
        <taxon>Hirudinea</taxon>
        <taxon>Rhynchobdellida</taxon>
        <taxon>Glossiphoniidae</taxon>
        <taxon>Helobdella</taxon>
    </lineage>
</organism>
<dbReference type="RefSeq" id="XP_009014024.1">
    <property type="nucleotide sequence ID" value="XM_009015776.1"/>
</dbReference>
<evidence type="ECO:0000313" key="5">
    <source>
        <dbReference type="EnsemblMetazoa" id="HelroP169974"/>
    </source>
</evidence>
<dbReference type="GeneID" id="20203029"/>
<feature type="region of interest" description="Disordered" evidence="2">
    <location>
        <begin position="296"/>
        <end position="325"/>
    </location>
</feature>
<feature type="region of interest" description="Disordered" evidence="2">
    <location>
        <begin position="915"/>
        <end position="940"/>
    </location>
</feature>
<dbReference type="CTD" id="20203029"/>
<feature type="compositionally biased region" description="Low complexity" evidence="2">
    <location>
        <begin position="990"/>
        <end position="1025"/>
    </location>
</feature>
<feature type="compositionally biased region" description="Polar residues" evidence="2">
    <location>
        <begin position="765"/>
        <end position="776"/>
    </location>
</feature>
<feature type="region of interest" description="Disordered" evidence="2">
    <location>
        <begin position="499"/>
        <end position="534"/>
    </location>
</feature>
<gene>
    <name evidence="5" type="primary">20203029</name>
    <name evidence="4" type="ORF">HELRODRAFT_169974</name>
</gene>
<dbReference type="InParanoid" id="T1F2H9"/>
<feature type="compositionally biased region" description="Basic residues" evidence="2">
    <location>
        <begin position="980"/>
        <end position="989"/>
    </location>
</feature>
<dbReference type="STRING" id="6412.T1F2H9"/>
<feature type="region of interest" description="Disordered" evidence="2">
    <location>
        <begin position="875"/>
        <end position="894"/>
    </location>
</feature>
<dbReference type="EMBL" id="KB096134">
    <property type="protein sequence ID" value="ESO08235.1"/>
    <property type="molecule type" value="Genomic_DNA"/>
</dbReference>
<dbReference type="GO" id="GO:0005085">
    <property type="term" value="F:guanyl-nucleotide exchange factor activity"/>
    <property type="evidence" value="ECO:0000318"/>
    <property type="project" value="GO_Central"/>
</dbReference>
<feature type="compositionally biased region" description="Polar residues" evidence="2">
    <location>
        <begin position="298"/>
        <end position="323"/>
    </location>
</feature>
<feature type="compositionally biased region" description="Low complexity" evidence="2">
    <location>
        <begin position="631"/>
        <end position="642"/>
    </location>
</feature>
<evidence type="ECO:0000313" key="4">
    <source>
        <dbReference type="EMBL" id="ESO08235.1"/>
    </source>
</evidence>
<dbReference type="OrthoDB" id="6281552at2759"/>